<feature type="compositionally biased region" description="Low complexity" evidence="1">
    <location>
        <begin position="92"/>
        <end position="117"/>
    </location>
</feature>
<proteinExistence type="predicted"/>
<evidence type="ECO:0000313" key="2">
    <source>
        <dbReference type="EMBL" id="KAJ3127213.1"/>
    </source>
</evidence>
<dbReference type="Proteomes" id="UP001211907">
    <property type="component" value="Unassembled WGS sequence"/>
</dbReference>
<gene>
    <name evidence="2" type="ORF">HK100_009872</name>
</gene>
<comment type="caution">
    <text evidence="2">The sequence shown here is derived from an EMBL/GenBank/DDBJ whole genome shotgun (WGS) entry which is preliminary data.</text>
</comment>
<accession>A0AAD5T8Z8</accession>
<feature type="region of interest" description="Disordered" evidence="1">
    <location>
        <begin position="1"/>
        <end position="149"/>
    </location>
</feature>
<keyword evidence="3" id="KW-1185">Reference proteome</keyword>
<protein>
    <submittedName>
        <fullName evidence="2">Uncharacterized protein</fullName>
    </submittedName>
</protein>
<evidence type="ECO:0000313" key="3">
    <source>
        <dbReference type="Proteomes" id="UP001211907"/>
    </source>
</evidence>
<organism evidence="2 3">
    <name type="scientific">Physocladia obscura</name>
    <dbReference type="NCBI Taxonomy" id="109957"/>
    <lineage>
        <taxon>Eukaryota</taxon>
        <taxon>Fungi</taxon>
        <taxon>Fungi incertae sedis</taxon>
        <taxon>Chytridiomycota</taxon>
        <taxon>Chytridiomycota incertae sedis</taxon>
        <taxon>Chytridiomycetes</taxon>
        <taxon>Chytridiales</taxon>
        <taxon>Chytriomycetaceae</taxon>
        <taxon>Physocladia</taxon>
    </lineage>
</organism>
<feature type="compositionally biased region" description="Low complexity" evidence="1">
    <location>
        <begin position="180"/>
        <end position="213"/>
    </location>
</feature>
<feature type="compositionally biased region" description="Low complexity" evidence="1">
    <location>
        <begin position="28"/>
        <end position="39"/>
    </location>
</feature>
<sequence>MYIPPHRREKVATRSTSGSGSETPIDCSNNNSDNSNDSNDSPKDAKGGAGGNPRSKRGSFGVNNTNGTAKVADNTGGAAGEEQKQAQTSLITTNTNVATTGTTNPNPNSNSSAVSPSHAAQMTRVYPAKSTTPRRSRRQLPKSESQDHHNSLDCLAESLNSLSLSSPITPNTTPDPAPAIPTTATTTASSPIIHRRSSFPLNSSSSPSPSISRRPIKTDAVARRLIGGALGIKMPSKSEEALELDRQKKLEVLQERVKNSSKDLNSC</sequence>
<dbReference type="EMBL" id="JADGJH010000523">
    <property type="protein sequence ID" value="KAJ3127213.1"/>
    <property type="molecule type" value="Genomic_DNA"/>
</dbReference>
<feature type="compositionally biased region" description="Polar residues" evidence="1">
    <location>
        <begin position="13"/>
        <end position="22"/>
    </location>
</feature>
<dbReference type="AlphaFoldDB" id="A0AAD5T8Z8"/>
<reference evidence="2" key="1">
    <citation type="submission" date="2020-05" db="EMBL/GenBank/DDBJ databases">
        <title>Phylogenomic resolution of chytrid fungi.</title>
        <authorList>
            <person name="Stajich J.E."/>
            <person name="Amses K."/>
            <person name="Simmons R."/>
            <person name="Seto K."/>
            <person name="Myers J."/>
            <person name="Bonds A."/>
            <person name="Quandt C.A."/>
            <person name="Barry K."/>
            <person name="Liu P."/>
            <person name="Grigoriev I."/>
            <person name="Longcore J.E."/>
            <person name="James T.Y."/>
        </authorList>
    </citation>
    <scope>NUCLEOTIDE SEQUENCE</scope>
    <source>
        <strain evidence="2">JEL0513</strain>
    </source>
</reference>
<name>A0AAD5T8Z8_9FUNG</name>
<feature type="region of interest" description="Disordered" evidence="1">
    <location>
        <begin position="165"/>
        <end position="217"/>
    </location>
</feature>
<evidence type="ECO:0000256" key="1">
    <source>
        <dbReference type="SAM" id="MobiDB-lite"/>
    </source>
</evidence>